<dbReference type="Pfam" id="PF04801">
    <property type="entry name" value="RPC5"/>
    <property type="match status" value="1"/>
</dbReference>
<keyword evidence="3" id="KW-1185">Reference proteome</keyword>
<dbReference type="PANTHER" id="PTHR12069:SF0">
    <property type="entry name" value="DNA-DIRECTED RNA POLYMERASE III SUBUNIT RPC5"/>
    <property type="match status" value="1"/>
</dbReference>
<dbReference type="AlphaFoldDB" id="A0A814QQB0"/>
<dbReference type="GO" id="GO:0005666">
    <property type="term" value="C:RNA polymerase III complex"/>
    <property type="evidence" value="ECO:0007669"/>
    <property type="project" value="TreeGrafter"/>
</dbReference>
<gene>
    <name evidence="2" type="ORF">XAT740_LOCUS19508</name>
</gene>
<name>A0A814QQB0_ADIRI</name>
<organism evidence="2 3">
    <name type="scientific">Adineta ricciae</name>
    <name type="common">Rotifer</name>
    <dbReference type="NCBI Taxonomy" id="249248"/>
    <lineage>
        <taxon>Eukaryota</taxon>
        <taxon>Metazoa</taxon>
        <taxon>Spiralia</taxon>
        <taxon>Gnathifera</taxon>
        <taxon>Rotifera</taxon>
        <taxon>Eurotatoria</taxon>
        <taxon>Bdelloidea</taxon>
        <taxon>Adinetida</taxon>
        <taxon>Adinetidae</taxon>
        <taxon>Adineta</taxon>
    </lineage>
</organism>
<proteinExistence type="predicted"/>
<comment type="caution">
    <text evidence="2">The sequence shown here is derived from an EMBL/GenBank/DDBJ whole genome shotgun (WGS) entry which is preliminary data.</text>
</comment>
<dbReference type="GO" id="GO:0042797">
    <property type="term" value="P:tRNA transcription by RNA polymerase III"/>
    <property type="evidence" value="ECO:0007669"/>
    <property type="project" value="TreeGrafter"/>
</dbReference>
<accession>A0A814QQB0</accession>
<evidence type="ECO:0000313" key="3">
    <source>
        <dbReference type="Proteomes" id="UP000663828"/>
    </source>
</evidence>
<feature type="region of interest" description="Disordered" evidence="1">
    <location>
        <begin position="150"/>
        <end position="190"/>
    </location>
</feature>
<dbReference type="InterPro" id="IPR006886">
    <property type="entry name" value="RNA_pol_III_Rpc5"/>
</dbReference>
<sequence length="256" mass="29788">MTNGHTSMDIDDDDELLYEVDVELRRTPQSTYLFQYPIRPHYRSYDETTFASARIKEKHSLVEMDLLIDPQSTNYYAARGKQFADSTNNENGRQYFNSDRMDKQTIASTISSNGDHYFVCLFDNQNRRLVLCPLKSIIQLRPQFNYIDTTSSTSGGANAKDSNFIDDEAYGSDGEQSGSESEENKPEPIASLVTMKFAKKESDYHKKKRLQSYSYYRQMRDDERWQDLVCIMNPHSFEAQRIREEFLSKDNQSISN</sequence>
<reference evidence="2" key="1">
    <citation type="submission" date="2021-02" db="EMBL/GenBank/DDBJ databases">
        <authorList>
            <person name="Nowell W R."/>
        </authorList>
    </citation>
    <scope>NUCLEOTIDE SEQUENCE</scope>
</reference>
<dbReference type="Proteomes" id="UP000663828">
    <property type="component" value="Unassembled WGS sequence"/>
</dbReference>
<dbReference type="EMBL" id="CAJNOR010001331">
    <property type="protein sequence ID" value="CAF1123425.1"/>
    <property type="molecule type" value="Genomic_DNA"/>
</dbReference>
<evidence type="ECO:0000313" key="2">
    <source>
        <dbReference type="EMBL" id="CAF1123425.1"/>
    </source>
</evidence>
<evidence type="ECO:0000256" key="1">
    <source>
        <dbReference type="SAM" id="MobiDB-lite"/>
    </source>
</evidence>
<dbReference type="PANTHER" id="PTHR12069">
    <property type="entry name" value="DNA-DIRECTED RNA POLYMERASES III 80 KDA POLYPEPTIDE RNA POLYMERASE III SUBUNIT 5"/>
    <property type="match status" value="1"/>
</dbReference>
<protein>
    <submittedName>
        <fullName evidence="2">Uncharacterized protein</fullName>
    </submittedName>
</protein>